<comment type="subcellular location">
    <subcellularLocation>
        <location evidence="1 16">Mitochondrion membrane</location>
        <topology evidence="1 16">Multi-pass membrane protein</topology>
    </subcellularLocation>
</comment>
<feature type="transmembrane region" description="Helical" evidence="16">
    <location>
        <begin position="21"/>
        <end position="41"/>
    </location>
</feature>
<keyword evidence="8" id="KW-1278">Translocase</keyword>
<feature type="domain" description="NADH:quinone oxidoreductase/Mrp antiporter transmembrane" evidence="17">
    <location>
        <begin position="110"/>
        <end position="391"/>
    </location>
</feature>
<feature type="transmembrane region" description="Helical" evidence="16">
    <location>
        <begin position="378"/>
        <end position="404"/>
    </location>
</feature>
<dbReference type="GO" id="GO:0042773">
    <property type="term" value="P:ATP synthesis coupled electron transport"/>
    <property type="evidence" value="ECO:0007669"/>
    <property type="project" value="InterPro"/>
</dbReference>
<keyword evidence="12 16" id="KW-0830">Ubiquinone</keyword>
<feature type="transmembrane region" description="Helical" evidence="16">
    <location>
        <begin position="182"/>
        <end position="209"/>
    </location>
</feature>
<keyword evidence="9 16" id="KW-0249">Electron transport</keyword>
<evidence type="ECO:0000259" key="18">
    <source>
        <dbReference type="Pfam" id="PF01059"/>
    </source>
</evidence>
<evidence type="ECO:0000256" key="16">
    <source>
        <dbReference type="RuleBase" id="RU003297"/>
    </source>
</evidence>
<evidence type="ECO:0000256" key="6">
    <source>
        <dbReference type="ARBA" id="ARBA00022660"/>
    </source>
</evidence>
<evidence type="ECO:0000256" key="7">
    <source>
        <dbReference type="ARBA" id="ARBA00022692"/>
    </source>
</evidence>
<evidence type="ECO:0000256" key="11">
    <source>
        <dbReference type="ARBA" id="ARBA00023027"/>
    </source>
</evidence>
<comment type="function">
    <text evidence="16">Core subunit of the mitochondrial membrane respiratory chain NADH dehydrogenase (Complex I) which catalyzes electron transfer from NADH through the respiratory chain, using ubiquinone as an electron acceptor. Essential for the catalytic activity and assembly of complex I.</text>
</comment>
<evidence type="ECO:0000256" key="9">
    <source>
        <dbReference type="ARBA" id="ARBA00022982"/>
    </source>
</evidence>
<dbReference type="InterPro" id="IPR001750">
    <property type="entry name" value="ND/Mrp_TM"/>
</dbReference>
<protein>
    <recommendedName>
        <fullName evidence="4 16">NADH-ubiquinone oxidoreductase chain 4</fullName>
        <ecNumber evidence="3 16">7.1.1.2</ecNumber>
    </recommendedName>
</protein>
<dbReference type="PRINTS" id="PR01437">
    <property type="entry name" value="NUOXDRDTASE4"/>
</dbReference>
<keyword evidence="6 16" id="KW-0679">Respiratory chain</keyword>
<gene>
    <name evidence="19" type="primary">nad4</name>
</gene>
<keyword evidence="11 16" id="KW-0520">NAD</keyword>
<comment type="catalytic activity">
    <reaction evidence="15 16">
        <text>a ubiquinone + NADH + 5 H(+)(in) = a ubiquinol + NAD(+) + 4 H(+)(out)</text>
        <dbReference type="Rhea" id="RHEA:29091"/>
        <dbReference type="Rhea" id="RHEA-COMP:9565"/>
        <dbReference type="Rhea" id="RHEA-COMP:9566"/>
        <dbReference type="ChEBI" id="CHEBI:15378"/>
        <dbReference type="ChEBI" id="CHEBI:16389"/>
        <dbReference type="ChEBI" id="CHEBI:17976"/>
        <dbReference type="ChEBI" id="CHEBI:57540"/>
        <dbReference type="ChEBI" id="CHEBI:57945"/>
        <dbReference type="EC" id="7.1.1.2"/>
    </reaction>
</comment>
<geneLocation type="mitochondrion" evidence="19"/>
<feature type="transmembrane region" description="Helical" evidence="16">
    <location>
        <begin position="279"/>
        <end position="300"/>
    </location>
</feature>
<dbReference type="AlphaFoldDB" id="A0AAT9T4S2"/>
<feature type="transmembrane region" description="Helical" evidence="16">
    <location>
        <begin position="336"/>
        <end position="358"/>
    </location>
</feature>
<evidence type="ECO:0000256" key="4">
    <source>
        <dbReference type="ARBA" id="ARBA00021006"/>
    </source>
</evidence>
<keyword evidence="10 16" id="KW-1133">Transmembrane helix</keyword>
<dbReference type="Pfam" id="PF00361">
    <property type="entry name" value="Proton_antipo_M"/>
    <property type="match status" value="1"/>
</dbReference>
<dbReference type="PANTHER" id="PTHR43507">
    <property type="entry name" value="NADH-UBIQUINONE OXIDOREDUCTASE CHAIN 4"/>
    <property type="match status" value="1"/>
</dbReference>
<reference evidence="19" key="1">
    <citation type="submission" date="2021-11" db="EMBL/GenBank/DDBJ databases">
        <title>The mitochondrial genome of marine bivalvia Cuspidaria undata (Anomalodesmata, Cuspidariidae).</title>
        <authorList>
            <person name="Li Y."/>
        </authorList>
    </citation>
    <scope>NUCLEOTIDE SEQUENCE</scope>
</reference>
<feature type="transmembrane region" description="Helical" evidence="16">
    <location>
        <begin position="61"/>
        <end position="82"/>
    </location>
</feature>
<proteinExistence type="inferred from homology"/>
<sequence>MLFFIIWAIGSYLYKKANKSLFMVSMWAMGIVFFFFFFTFFSSQGLICINSFIMKDSMSSLLVMLSIWIISMSVLAGLNMMVSSGVNSLRVFMVLIMTMMLSLMVVFFSVSLTFFYIFFEFVLIPMSYMILGWGYQPERFQAVMYMLLYTVGASLPLMVVLLCCYKEEFTMSFLVGSSYDLWWFGGFSSIILILVFLVKLPVFIFHLWLPKAHVEAPVFGSMILAGILLKLGGFGILRVSMFFLVNLESLMELVLVLGIWGSCVTGVMCFRQSDVKSMIAYSSIGHMGLVLGGCLSSSLWGLEFALLMMVSHGLCSSGLFALANFYYESLGSRSMIFLKGGLVSMPYISLSLFMLLTVNMSSPPSMSWISEVLLISTMVYFSGMMMIVLFFIPFIVCVFCLYLFISSQHGQFSEYLNFSSSSGYLCFLVAILHWLPAYLMVPLILMMGVYF</sequence>
<evidence type="ECO:0000256" key="14">
    <source>
        <dbReference type="ARBA" id="ARBA00023136"/>
    </source>
</evidence>
<name>A0AAT9T4S2_9BIVA</name>
<dbReference type="GO" id="GO:0003954">
    <property type="term" value="F:NADH dehydrogenase activity"/>
    <property type="evidence" value="ECO:0007669"/>
    <property type="project" value="TreeGrafter"/>
</dbReference>
<evidence type="ECO:0000256" key="3">
    <source>
        <dbReference type="ARBA" id="ARBA00012944"/>
    </source>
</evidence>
<evidence type="ECO:0000256" key="8">
    <source>
        <dbReference type="ARBA" id="ARBA00022967"/>
    </source>
</evidence>
<evidence type="ECO:0000256" key="10">
    <source>
        <dbReference type="ARBA" id="ARBA00022989"/>
    </source>
</evidence>
<feature type="transmembrane region" description="Helical" evidence="16">
    <location>
        <begin position="250"/>
        <end position="270"/>
    </location>
</feature>
<feature type="domain" description="NADH:ubiquinone oxidoreductase chain 4 N-terminal" evidence="18">
    <location>
        <begin position="1"/>
        <end position="105"/>
    </location>
</feature>
<keyword evidence="13 16" id="KW-0496">Mitochondrion</keyword>
<feature type="transmembrane region" description="Helical" evidence="16">
    <location>
        <begin position="221"/>
        <end position="244"/>
    </location>
</feature>
<keyword evidence="5 16" id="KW-0813">Transport</keyword>
<evidence type="ECO:0000256" key="13">
    <source>
        <dbReference type="ARBA" id="ARBA00023128"/>
    </source>
</evidence>
<dbReference type="InterPro" id="IPR003918">
    <property type="entry name" value="NADH_UbQ_OxRdtase"/>
</dbReference>
<evidence type="ECO:0000256" key="2">
    <source>
        <dbReference type="ARBA" id="ARBA00009025"/>
    </source>
</evidence>
<feature type="transmembrane region" description="Helical" evidence="16">
    <location>
        <begin position="89"/>
        <end position="108"/>
    </location>
</feature>
<dbReference type="EC" id="7.1.1.2" evidence="3 16"/>
<keyword evidence="7 16" id="KW-0812">Transmembrane</keyword>
<dbReference type="PANTHER" id="PTHR43507:SF20">
    <property type="entry name" value="NADH-UBIQUINONE OXIDOREDUCTASE CHAIN 4"/>
    <property type="match status" value="1"/>
</dbReference>
<feature type="transmembrane region" description="Helical" evidence="16">
    <location>
        <begin position="142"/>
        <end position="162"/>
    </location>
</feature>
<dbReference type="GO" id="GO:0031966">
    <property type="term" value="C:mitochondrial membrane"/>
    <property type="evidence" value="ECO:0007669"/>
    <property type="project" value="UniProtKB-SubCell"/>
</dbReference>
<comment type="similarity">
    <text evidence="2 16">Belongs to the complex I subunit 4 family.</text>
</comment>
<dbReference type="Pfam" id="PF01059">
    <property type="entry name" value="Oxidored_q5_N"/>
    <property type="match status" value="1"/>
</dbReference>
<feature type="transmembrane region" description="Helical" evidence="16">
    <location>
        <begin position="425"/>
        <end position="450"/>
    </location>
</feature>
<evidence type="ECO:0000256" key="5">
    <source>
        <dbReference type="ARBA" id="ARBA00022448"/>
    </source>
</evidence>
<evidence type="ECO:0000256" key="12">
    <source>
        <dbReference type="ARBA" id="ARBA00023075"/>
    </source>
</evidence>
<dbReference type="EMBL" id="OL679925">
    <property type="protein sequence ID" value="WBP64397.1"/>
    <property type="molecule type" value="Genomic_DNA"/>
</dbReference>
<evidence type="ECO:0000259" key="17">
    <source>
        <dbReference type="Pfam" id="PF00361"/>
    </source>
</evidence>
<dbReference type="GO" id="GO:0015990">
    <property type="term" value="P:electron transport coupled proton transport"/>
    <property type="evidence" value="ECO:0007669"/>
    <property type="project" value="TreeGrafter"/>
</dbReference>
<evidence type="ECO:0000313" key="19">
    <source>
        <dbReference type="EMBL" id="WBP64397.1"/>
    </source>
</evidence>
<feature type="transmembrane region" description="Helical" evidence="16">
    <location>
        <begin position="306"/>
        <end position="327"/>
    </location>
</feature>
<keyword evidence="14 16" id="KW-0472">Membrane</keyword>
<feature type="transmembrane region" description="Helical" evidence="16">
    <location>
        <begin position="114"/>
        <end position="135"/>
    </location>
</feature>
<evidence type="ECO:0000256" key="15">
    <source>
        <dbReference type="ARBA" id="ARBA00049551"/>
    </source>
</evidence>
<organism evidence="19">
    <name type="scientific">Cuspidaria undata</name>
    <dbReference type="NCBI Taxonomy" id="2952366"/>
    <lineage>
        <taxon>Eukaryota</taxon>
        <taxon>Metazoa</taxon>
        <taxon>Spiralia</taxon>
        <taxon>Lophotrochozoa</taxon>
        <taxon>Mollusca</taxon>
        <taxon>Bivalvia</taxon>
        <taxon>Autobranchia</taxon>
        <taxon>Heteroconchia</taxon>
        <taxon>Euheterodonta</taxon>
        <taxon>Anomalodesmata</taxon>
        <taxon>Poromyoidea</taxon>
        <taxon>Cuspidariidae</taxon>
        <taxon>Cuspidaria</taxon>
    </lineage>
</organism>
<dbReference type="InterPro" id="IPR000260">
    <property type="entry name" value="NADH4_N"/>
</dbReference>
<accession>A0AAT9T4S2</accession>
<dbReference type="GO" id="GO:0048039">
    <property type="term" value="F:ubiquinone binding"/>
    <property type="evidence" value="ECO:0007669"/>
    <property type="project" value="TreeGrafter"/>
</dbReference>
<dbReference type="GO" id="GO:0008137">
    <property type="term" value="F:NADH dehydrogenase (ubiquinone) activity"/>
    <property type="evidence" value="ECO:0007669"/>
    <property type="project" value="UniProtKB-UniRule"/>
</dbReference>
<evidence type="ECO:0000256" key="1">
    <source>
        <dbReference type="ARBA" id="ARBA00004225"/>
    </source>
</evidence>